<comment type="caution">
    <text evidence="1">The sequence shown here is derived from an EMBL/GenBank/DDBJ whole genome shotgun (WGS) entry which is preliminary data.</text>
</comment>
<dbReference type="EMBL" id="CAJNDS010001890">
    <property type="protein sequence ID" value="CAE7287222.1"/>
    <property type="molecule type" value="Genomic_DNA"/>
</dbReference>
<evidence type="ECO:0000313" key="1">
    <source>
        <dbReference type="EMBL" id="CAE7287222.1"/>
    </source>
</evidence>
<proteinExistence type="predicted"/>
<evidence type="ECO:0000313" key="2">
    <source>
        <dbReference type="Proteomes" id="UP000604046"/>
    </source>
</evidence>
<organism evidence="1 2">
    <name type="scientific">Symbiodinium natans</name>
    <dbReference type="NCBI Taxonomy" id="878477"/>
    <lineage>
        <taxon>Eukaryota</taxon>
        <taxon>Sar</taxon>
        <taxon>Alveolata</taxon>
        <taxon>Dinophyceae</taxon>
        <taxon>Suessiales</taxon>
        <taxon>Symbiodiniaceae</taxon>
        <taxon>Symbiodinium</taxon>
    </lineage>
</organism>
<dbReference type="OrthoDB" id="429208at2759"/>
<dbReference type="AlphaFoldDB" id="A0A812N4E2"/>
<gene>
    <name evidence="1" type="ORF">SNAT2548_LOCUS15178</name>
</gene>
<keyword evidence="2" id="KW-1185">Reference proteome</keyword>
<sequence length="118" mass="13398">MFFAQCMFVRSVCSMKALPSDFPPTTTLSVHFESIVKNNFDPFREPLLVRFPACDKPHRALENFEVKYVDGFTKGLIGQLIVAIVDQLATCQSMFNLKVRCHVTHASLEHMGGGWQQF</sequence>
<protein>
    <submittedName>
        <fullName evidence="1">Uncharacterized protein</fullName>
    </submittedName>
</protein>
<accession>A0A812N4E2</accession>
<dbReference type="Proteomes" id="UP000604046">
    <property type="component" value="Unassembled WGS sequence"/>
</dbReference>
<name>A0A812N4E2_9DINO</name>
<reference evidence="1" key="1">
    <citation type="submission" date="2021-02" db="EMBL/GenBank/DDBJ databases">
        <authorList>
            <person name="Dougan E. K."/>
            <person name="Rhodes N."/>
            <person name="Thang M."/>
            <person name="Chan C."/>
        </authorList>
    </citation>
    <scope>NUCLEOTIDE SEQUENCE</scope>
</reference>